<dbReference type="OrthoDB" id="3362787at2"/>
<protein>
    <submittedName>
        <fullName evidence="1">Uncharacterized protein</fullName>
    </submittedName>
</protein>
<organism evidence="1 2">
    <name type="scientific">Micromonospora citrea</name>
    <dbReference type="NCBI Taxonomy" id="47855"/>
    <lineage>
        <taxon>Bacteria</taxon>
        <taxon>Bacillati</taxon>
        <taxon>Actinomycetota</taxon>
        <taxon>Actinomycetes</taxon>
        <taxon>Micromonosporales</taxon>
        <taxon>Micromonosporaceae</taxon>
        <taxon>Micromonospora</taxon>
    </lineage>
</organism>
<gene>
    <name evidence="1" type="ORF">GA0070606_5413</name>
</gene>
<accession>A0A1C6VX65</accession>
<dbReference type="Proteomes" id="UP000199001">
    <property type="component" value="Unassembled WGS sequence"/>
</dbReference>
<dbReference type="EMBL" id="FMHZ01000002">
    <property type="protein sequence ID" value="SCL70480.1"/>
    <property type="molecule type" value="Genomic_DNA"/>
</dbReference>
<keyword evidence="2" id="KW-1185">Reference proteome</keyword>
<evidence type="ECO:0000313" key="1">
    <source>
        <dbReference type="EMBL" id="SCL70480.1"/>
    </source>
</evidence>
<proteinExistence type="predicted"/>
<reference evidence="2" key="1">
    <citation type="submission" date="2016-06" db="EMBL/GenBank/DDBJ databases">
        <authorList>
            <person name="Varghese N."/>
            <person name="Submissions Spin"/>
        </authorList>
    </citation>
    <scope>NUCLEOTIDE SEQUENCE [LARGE SCALE GENOMIC DNA]</scope>
    <source>
        <strain evidence="2">DSM 43903</strain>
    </source>
</reference>
<sequence>MKALVGQFAPDSRWYRARLVELEGQPSWTLAQMRAMWDRSFQGDTAAMVRQLLHRHWSVLANTHWPEQAKAERRPEWTYVCGVGRGYSDRVCSPAAVGLMGADQPFDDEGWAYLWEHGLGALHVYGAHGGRWHHLATLPADVWAGLTTQLVIDVEARFCWLEREEAAA</sequence>
<dbReference type="RefSeq" id="WP_091105712.1">
    <property type="nucleotide sequence ID" value="NZ_FMHZ01000002.1"/>
</dbReference>
<dbReference type="STRING" id="47855.GA0070606_5413"/>
<evidence type="ECO:0000313" key="2">
    <source>
        <dbReference type="Proteomes" id="UP000199001"/>
    </source>
</evidence>
<name>A0A1C6VX65_9ACTN</name>
<dbReference type="AlphaFoldDB" id="A0A1C6VX65"/>